<sequence>MLFVVNPYATEPEYLDPEDAYVEFKRREYIAALEERQRRVQFERELEREEQRHRLALASIARQEAERRRREQQYQIQRQRELQQLQQLAAREQTQRRQQLQPEQRPSREEILTRRRALQEEEERRSRELHKQILSRIFGVPVDDDGNEVNQAESTSAKKPSPPTEQTGAKKQTADAPPTKAPEPSQAPKSTELSPPTEAASESPVDADVDAHWSNAPERARALAEITSLGRIFAALKNTFVFPEGQLERLAGSDTPRLAYNSTNATIHAYEHALSELLSKLDTIESHGFKGVREARKQLVTSIEQELSLLEEKVSQRLASVDVPAAPQEISIPIEEVTTHNTESSKIEEAPIQDVVQDTAPREDAPEDPAAPKEVSISIEGASNLSEVPSKPQDTIAQVVQGEAPASTTQEVSSAPAERVQPSVTEQEPTTSTTEPVGESSRNVDATEEAPEDQAVSDIRPNREASAEDDPDVTRNQEGEVTVTERAPPESPADDVPDDGEDSEVEDAVQVMLEPQRTAVPAGEEHEYELV</sequence>
<feature type="region of interest" description="Disordered" evidence="1">
    <location>
        <begin position="332"/>
        <end position="374"/>
    </location>
</feature>
<evidence type="ECO:0000259" key="2">
    <source>
        <dbReference type="Pfam" id="PF02179"/>
    </source>
</evidence>
<evidence type="ECO:0000256" key="1">
    <source>
        <dbReference type="SAM" id="MobiDB-lite"/>
    </source>
</evidence>
<dbReference type="AlphaFoldDB" id="G4TSL0"/>
<feature type="region of interest" description="Disordered" evidence="1">
    <location>
        <begin position="402"/>
        <end position="507"/>
    </location>
</feature>
<feature type="compositionally biased region" description="Acidic residues" evidence="1">
    <location>
        <begin position="492"/>
        <end position="507"/>
    </location>
</feature>
<dbReference type="InterPro" id="IPR003103">
    <property type="entry name" value="BAG_domain"/>
</dbReference>
<keyword evidence="4" id="KW-1185">Reference proteome</keyword>
<dbReference type="STRING" id="1109443.G4TSL0"/>
<dbReference type="SUPFAM" id="SSF63491">
    <property type="entry name" value="BAG domain"/>
    <property type="match status" value="1"/>
</dbReference>
<dbReference type="Pfam" id="PF02179">
    <property type="entry name" value="BAG"/>
    <property type="match status" value="1"/>
</dbReference>
<feature type="compositionally biased region" description="Low complexity" evidence="1">
    <location>
        <begin position="87"/>
        <end position="104"/>
    </location>
</feature>
<feature type="region of interest" description="Disordered" evidence="1">
    <location>
        <begin position="141"/>
        <end position="206"/>
    </location>
</feature>
<dbReference type="InParanoid" id="G4TSL0"/>
<feature type="compositionally biased region" description="Low complexity" evidence="1">
    <location>
        <begin position="422"/>
        <end position="437"/>
    </location>
</feature>
<dbReference type="eggNOG" id="ENOG502SCQW">
    <property type="taxonomic scope" value="Eukaryota"/>
</dbReference>
<feature type="compositionally biased region" description="Polar residues" evidence="1">
    <location>
        <begin position="148"/>
        <end position="170"/>
    </location>
</feature>
<dbReference type="HOGENOM" id="CLU_619891_0_0_1"/>
<accession>G4TSL0</accession>
<feature type="compositionally biased region" description="Basic and acidic residues" evidence="1">
    <location>
        <begin position="460"/>
        <end position="478"/>
    </location>
</feature>
<dbReference type="Proteomes" id="UP000007148">
    <property type="component" value="Unassembled WGS sequence"/>
</dbReference>
<dbReference type="InterPro" id="IPR036533">
    <property type="entry name" value="BAG_dom_sf"/>
</dbReference>
<organism evidence="3 4">
    <name type="scientific">Serendipita indica (strain DSM 11827)</name>
    <name type="common">Root endophyte fungus</name>
    <name type="synonym">Piriformospora indica</name>
    <dbReference type="NCBI Taxonomy" id="1109443"/>
    <lineage>
        <taxon>Eukaryota</taxon>
        <taxon>Fungi</taxon>
        <taxon>Dikarya</taxon>
        <taxon>Basidiomycota</taxon>
        <taxon>Agaricomycotina</taxon>
        <taxon>Agaricomycetes</taxon>
        <taxon>Sebacinales</taxon>
        <taxon>Serendipitaceae</taxon>
        <taxon>Serendipita</taxon>
    </lineage>
</organism>
<comment type="caution">
    <text evidence="3">The sequence shown here is derived from an EMBL/GenBank/DDBJ whole genome shotgun (WGS) entry which is preliminary data.</text>
</comment>
<gene>
    <name evidence="3" type="ORF">PIIN_08256</name>
</gene>
<evidence type="ECO:0000313" key="3">
    <source>
        <dbReference type="EMBL" id="CCA74303.1"/>
    </source>
</evidence>
<reference evidence="3 4" key="1">
    <citation type="journal article" date="2011" name="PLoS Pathog.">
        <title>Endophytic Life Strategies Decoded by Genome and Transcriptome Analyses of the Mutualistic Root Symbiont Piriformospora indica.</title>
        <authorList>
            <person name="Zuccaro A."/>
            <person name="Lahrmann U."/>
            <person name="Guldener U."/>
            <person name="Langen G."/>
            <person name="Pfiffi S."/>
            <person name="Biedenkopf D."/>
            <person name="Wong P."/>
            <person name="Samans B."/>
            <person name="Grimm C."/>
            <person name="Basiewicz M."/>
            <person name="Murat C."/>
            <person name="Martin F."/>
            <person name="Kogel K.H."/>
        </authorList>
    </citation>
    <scope>NUCLEOTIDE SEQUENCE [LARGE SCALE GENOMIC DNA]</scope>
    <source>
        <strain evidence="3 4">DSM 11827</strain>
    </source>
</reference>
<dbReference type="GO" id="GO:0051087">
    <property type="term" value="F:protein-folding chaperone binding"/>
    <property type="evidence" value="ECO:0007669"/>
    <property type="project" value="InterPro"/>
</dbReference>
<dbReference type="OrthoDB" id="333905at2759"/>
<name>G4TSL0_SERID</name>
<dbReference type="EMBL" id="CAFZ01000300">
    <property type="protein sequence ID" value="CCA74303.1"/>
    <property type="molecule type" value="Genomic_DNA"/>
</dbReference>
<dbReference type="Gene3D" id="1.20.58.120">
    <property type="entry name" value="BAG domain"/>
    <property type="match status" value="1"/>
</dbReference>
<protein>
    <recommendedName>
        <fullName evidence="2">BAG domain-containing protein</fullName>
    </recommendedName>
</protein>
<proteinExistence type="predicted"/>
<feature type="region of interest" description="Disordered" evidence="1">
    <location>
        <begin position="87"/>
        <end position="112"/>
    </location>
</feature>
<dbReference type="OMA" id="YATEPEY"/>
<evidence type="ECO:0000313" key="4">
    <source>
        <dbReference type="Proteomes" id="UP000007148"/>
    </source>
</evidence>
<feature type="domain" description="BAG" evidence="2">
    <location>
        <begin position="246"/>
        <end position="312"/>
    </location>
</feature>